<evidence type="ECO:0000313" key="1">
    <source>
        <dbReference type="EMBL" id="KAI3738624.1"/>
    </source>
</evidence>
<accession>A0ACB9CWC6</accession>
<protein>
    <submittedName>
        <fullName evidence="1">Uncharacterized protein</fullName>
    </submittedName>
</protein>
<comment type="caution">
    <text evidence="1">The sequence shown here is derived from an EMBL/GenBank/DDBJ whole genome shotgun (WGS) entry which is preliminary data.</text>
</comment>
<evidence type="ECO:0000313" key="2">
    <source>
        <dbReference type="Proteomes" id="UP001055811"/>
    </source>
</evidence>
<reference evidence="2" key="1">
    <citation type="journal article" date="2022" name="Mol. Ecol. Resour.">
        <title>The genomes of chicory, endive, great burdock and yacon provide insights into Asteraceae palaeo-polyploidization history and plant inulin production.</title>
        <authorList>
            <person name="Fan W."/>
            <person name="Wang S."/>
            <person name="Wang H."/>
            <person name="Wang A."/>
            <person name="Jiang F."/>
            <person name="Liu H."/>
            <person name="Zhao H."/>
            <person name="Xu D."/>
            <person name="Zhang Y."/>
        </authorList>
    </citation>
    <scope>NUCLEOTIDE SEQUENCE [LARGE SCALE GENOMIC DNA]</scope>
    <source>
        <strain evidence="2">cv. Punajuju</strain>
    </source>
</reference>
<keyword evidence="2" id="KW-1185">Reference proteome</keyword>
<gene>
    <name evidence="1" type="ORF">L2E82_28663</name>
</gene>
<dbReference type="EMBL" id="CM042013">
    <property type="protein sequence ID" value="KAI3738624.1"/>
    <property type="molecule type" value="Genomic_DNA"/>
</dbReference>
<name>A0ACB9CWC6_CICIN</name>
<proteinExistence type="predicted"/>
<organism evidence="1 2">
    <name type="scientific">Cichorium intybus</name>
    <name type="common">Chicory</name>
    <dbReference type="NCBI Taxonomy" id="13427"/>
    <lineage>
        <taxon>Eukaryota</taxon>
        <taxon>Viridiplantae</taxon>
        <taxon>Streptophyta</taxon>
        <taxon>Embryophyta</taxon>
        <taxon>Tracheophyta</taxon>
        <taxon>Spermatophyta</taxon>
        <taxon>Magnoliopsida</taxon>
        <taxon>eudicotyledons</taxon>
        <taxon>Gunneridae</taxon>
        <taxon>Pentapetalae</taxon>
        <taxon>asterids</taxon>
        <taxon>campanulids</taxon>
        <taxon>Asterales</taxon>
        <taxon>Asteraceae</taxon>
        <taxon>Cichorioideae</taxon>
        <taxon>Cichorieae</taxon>
        <taxon>Cichoriinae</taxon>
        <taxon>Cichorium</taxon>
    </lineage>
</organism>
<reference evidence="1 2" key="2">
    <citation type="journal article" date="2022" name="Mol. Ecol. Resour.">
        <title>The genomes of chicory, endive, great burdock and yacon provide insights into Asteraceae paleo-polyploidization history and plant inulin production.</title>
        <authorList>
            <person name="Fan W."/>
            <person name="Wang S."/>
            <person name="Wang H."/>
            <person name="Wang A."/>
            <person name="Jiang F."/>
            <person name="Liu H."/>
            <person name="Zhao H."/>
            <person name="Xu D."/>
            <person name="Zhang Y."/>
        </authorList>
    </citation>
    <scope>NUCLEOTIDE SEQUENCE [LARGE SCALE GENOMIC DNA]</scope>
    <source>
        <strain evidence="2">cv. Punajuju</strain>
        <tissue evidence="1">Leaves</tissue>
    </source>
</reference>
<dbReference type="Proteomes" id="UP001055811">
    <property type="component" value="Linkage Group LG05"/>
</dbReference>
<sequence>MDNSSHADASGNDFKLRLQFLRCLTKDPALTRYQDFRLLELSDFILRFPKRILDYLQFLRCLTKDPALTRYQEPRHDFYFKFFRLIHYLRHITVVMILEITLDVYVQITGFEFTKLPKSIIGGAYVPPDDTFWMKAPISVFLGALNGYNLSFFLSNSEEGRLTKFGTHDELVSPDELFAEFLRCEEATKLPKRYIMWNLKDMMLEVQICISLICLLDRRQNKNTFSGIFREMKIIISLISSGYQAEAPRPSGSLVLAGLRTKRPDILRKYVGGWDITNKLYCASVGFTGCAALILAIIWFVLFGVAMITHHFCGWRIDIKGKNSIFLKCYG</sequence>